<dbReference type="InterPro" id="IPR012291">
    <property type="entry name" value="CBM2_carb-bd_dom_sf"/>
</dbReference>
<dbReference type="PROSITE" id="PS51173">
    <property type="entry name" value="CBM2"/>
    <property type="match status" value="2"/>
</dbReference>
<accession>A0A6J6QCM4</accession>
<dbReference type="InterPro" id="IPR017853">
    <property type="entry name" value="GH"/>
</dbReference>
<dbReference type="Gene3D" id="2.60.40.290">
    <property type="match status" value="2"/>
</dbReference>
<dbReference type="SMART" id="SM00637">
    <property type="entry name" value="CBD_II"/>
    <property type="match status" value="2"/>
</dbReference>
<proteinExistence type="predicted"/>
<dbReference type="Pfam" id="PF00704">
    <property type="entry name" value="Glyco_hydro_18"/>
    <property type="match status" value="1"/>
</dbReference>
<dbReference type="PANTHER" id="PTHR42976">
    <property type="entry name" value="BIFUNCTIONAL CHITINASE/LYSOZYME-RELATED"/>
    <property type="match status" value="1"/>
</dbReference>
<organism evidence="4">
    <name type="scientific">freshwater metagenome</name>
    <dbReference type="NCBI Taxonomy" id="449393"/>
    <lineage>
        <taxon>unclassified sequences</taxon>
        <taxon>metagenomes</taxon>
        <taxon>ecological metagenomes</taxon>
    </lineage>
</organism>
<dbReference type="GO" id="GO:0005975">
    <property type="term" value="P:carbohydrate metabolic process"/>
    <property type="evidence" value="ECO:0007669"/>
    <property type="project" value="InterPro"/>
</dbReference>
<dbReference type="InterPro" id="IPR008965">
    <property type="entry name" value="CBM2/CBM3_carb-bd_dom_sf"/>
</dbReference>
<feature type="compositionally biased region" description="Low complexity" evidence="1">
    <location>
        <begin position="485"/>
        <end position="504"/>
    </location>
</feature>
<sequence>MSPKKSRASKPVVLVVLASGLTALLAIPAVSAAAETPSGSSTLVTDGVSATTTITTDWSSGYCADVAISTTSSLAKTWSTVLPSGISVGSIWNAKQSTGASGSIIAQGASWNPTVKAGVPTSFGYCANRTTTVVPSPVPTSAPTEAPPTPSPTIPAPTPTATAPVTGTPGKTLVAPYVDMGLWPTANLINMSAATGVKAFTAAFVVQEAGKACSPAWGGYSAYTVGGAEDFIDVIGGFQRQGGRVIASFGGASGSELANNCTSETSLLAAYKKVIDRYSMDRIDFDIEGADIANAGSNQRRAKVVAQLQKDYAALGKNVEVSLTVPVMPDGLDNNGLRTVKEFAAAGVNLSSVNVMAMDYGSQYTDMGTHAITAAQGTASQLKTIPTYSNLSNSALLALVGLTPMIGQNDVASEILTIADSTKVAKFVKDNGIGMLGWWEMTRDTPCTSSSQGLYLCTKVNEPQWAFAKAFLAALDGKVVPNPKPTATPTATPSATPTASTPTGTSALGVTVSVSSDWGTGRTIDLVITNTGLTRLSAWSVSMPWTGTAIEMWNAKGTLASGRLTAANTDWNGQLAPGASVTVGFNDAGTLTLPTSCTSSVGPCVIKIGVAKS</sequence>
<feature type="compositionally biased region" description="Pro residues" evidence="1">
    <location>
        <begin position="136"/>
        <end position="158"/>
    </location>
</feature>
<dbReference type="SUPFAM" id="SSF49384">
    <property type="entry name" value="Carbohydrate-binding domain"/>
    <property type="match status" value="2"/>
</dbReference>
<gene>
    <name evidence="4" type="ORF">UFOPK2625_00876</name>
</gene>
<dbReference type="SUPFAM" id="SSF51445">
    <property type="entry name" value="(Trans)glycosidases"/>
    <property type="match status" value="1"/>
</dbReference>
<dbReference type="InterPro" id="IPR052750">
    <property type="entry name" value="GH18_Chitinase"/>
</dbReference>
<dbReference type="InterPro" id="IPR001223">
    <property type="entry name" value="Glyco_hydro18_cat"/>
</dbReference>
<feature type="domain" description="CBM2" evidence="2">
    <location>
        <begin position="501"/>
        <end position="607"/>
    </location>
</feature>
<dbReference type="Pfam" id="PF00553">
    <property type="entry name" value="CBM_2"/>
    <property type="match status" value="2"/>
</dbReference>
<feature type="region of interest" description="Disordered" evidence="1">
    <location>
        <begin position="483"/>
        <end position="504"/>
    </location>
</feature>
<evidence type="ECO:0000256" key="1">
    <source>
        <dbReference type="SAM" id="MobiDB-lite"/>
    </source>
</evidence>
<dbReference type="InterPro" id="IPR001919">
    <property type="entry name" value="CBD2"/>
</dbReference>
<dbReference type="GO" id="GO:0004553">
    <property type="term" value="F:hydrolase activity, hydrolyzing O-glycosyl compounds"/>
    <property type="evidence" value="ECO:0007669"/>
    <property type="project" value="InterPro"/>
</dbReference>
<feature type="domain" description="CBM2" evidence="2">
    <location>
        <begin position="41"/>
        <end position="162"/>
    </location>
</feature>
<feature type="region of interest" description="Disordered" evidence="1">
    <location>
        <begin position="136"/>
        <end position="167"/>
    </location>
</feature>
<dbReference type="CDD" id="cd06543">
    <property type="entry name" value="GH18_PF-ChiA-like"/>
    <property type="match status" value="1"/>
</dbReference>
<dbReference type="PANTHER" id="PTHR42976:SF1">
    <property type="entry name" value="GH18 DOMAIN-CONTAINING PROTEIN-RELATED"/>
    <property type="match status" value="1"/>
</dbReference>
<dbReference type="GO" id="GO:0030247">
    <property type="term" value="F:polysaccharide binding"/>
    <property type="evidence" value="ECO:0007669"/>
    <property type="project" value="InterPro"/>
</dbReference>
<feature type="domain" description="GH18" evidence="3">
    <location>
        <begin position="171"/>
        <end position="458"/>
    </location>
</feature>
<dbReference type="EMBL" id="CAEZXZ010000127">
    <property type="protein sequence ID" value="CAB4708516.1"/>
    <property type="molecule type" value="Genomic_DNA"/>
</dbReference>
<name>A0A6J6QCM4_9ZZZZ</name>
<reference evidence="4" key="1">
    <citation type="submission" date="2020-05" db="EMBL/GenBank/DDBJ databases">
        <authorList>
            <person name="Chiriac C."/>
            <person name="Salcher M."/>
            <person name="Ghai R."/>
            <person name="Kavagutti S V."/>
        </authorList>
    </citation>
    <scope>NUCLEOTIDE SEQUENCE</scope>
</reference>
<protein>
    <submittedName>
        <fullName evidence="4">Unannotated protein</fullName>
    </submittedName>
</protein>
<dbReference type="PROSITE" id="PS51910">
    <property type="entry name" value="GH18_2"/>
    <property type="match status" value="1"/>
</dbReference>
<dbReference type="Gene3D" id="3.20.20.80">
    <property type="entry name" value="Glycosidases"/>
    <property type="match status" value="1"/>
</dbReference>
<evidence type="ECO:0000259" key="3">
    <source>
        <dbReference type="PROSITE" id="PS51910"/>
    </source>
</evidence>
<evidence type="ECO:0000313" key="4">
    <source>
        <dbReference type="EMBL" id="CAB4708516.1"/>
    </source>
</evidence>
<dbReference type="AlphaFoldDB" id="A0A6J6QCM4"/>
<evidence type="ECO:0000259" key="2">
    <source>
        <dbReference type="PROSITE" id="PS51173"/>
    </source>
</evidence>